<dbReference type="InterPro" id="IPR011712">
    <property type="entry name" value="Sig_transdc_His_kin_sub3_dim/P"/>
</dbReference>
<keyword evidence="5" id="KW-0547">Nucleotide-binding</keyword>
<feature type="transmembrane region" description="Helical" evidence="11">
    <location>
        <begin position="137"/>
        <end position="159"/>
    </location>
</feature>
<evidence type="ECO:0000256" key="3">
    <source>
        <dbReference type="ARBA" id="ARBA00022553"/>
    </source>
</evidence>
<accession>A0A543CNA3</accession>
<keyword evidence="7" id="KW-0067">ATP-binding</keyword>
<dbReference type="Gene3D" id="1.20.5.1930">
    <property type="match status" value="1"/>
</dbReference>
<feature type="domain" description="Histidine kinase/HSP90-like ATPase" evidence="12">
    <location>
        <begin position="295"/>
        <end position="390"/>
    </location>
</feature>
<dbReference type="GO" id="GO:0046983">
    <property type="term" value="F:protein dimerization activity"/>
    <property type="evidence" value="ECO:0007669"/>
    <property type="project" value="InterPro"/>
</dbReference>
<dbReference type="EMBL" id="VFOZ01000001">
    <property type="protein sequence ID" value="TQL98579.1"/>
    <property type="molecule type" value="Genomic_DNA"/>
</dbReference>
<evidence type="ECO:0000313" key="14">
    <source>
        <dbReference type="Proteomes" id="UP000316096"/>
    </source>
</evidence>
<dbReference type="PANTHER" id="PTHR24421:SF10">
    <property type="entry name" value="NITRATE_NITRITE SENSOR PROTEIN NARQ"/>
    <property type="match status" value="1"/>
</dbReference>
<gene>
    <name evidence="13" type="ORF">FB559_4206</name>
</gene>
<dbReference type="Proteomes" id="UP000316096">
    <property type="component" value="Unassembled WGS sequence"/>
</dbReference>
<dbReference type="Pfam" id="PF07730">
    <property type="entry name" value="HisKA_3"/>
    <property type="match status" value="1"/>
</dbReference>
<dbReference type="RefSeq" id="WP_246121817.1">
    <property type="nucleotide sequence ID" value="NZ_VFOZ01000001.1"/>
</dbReference>
<dbReference type="InterPro" id="IPR050482">
    <property type="entry name" value="Sensor_HK_TwoCompSys"/>
</dbReference>
<feature type="coiled-coil region" evidence="9">
    <location>
        <begin position="167"/>
        <end position="195"/>
    </location>
</feature>
<keyword evidence="11" id="KW-1133">Transmembrane helix</keyword>
<evidence type="ECO:0000259" key="12">
    <source>
        <dbReference type="SMART" id="SM00387"/>
    </source>
</evidence>
<keyword evidence="4" id="KW-0808">Transferase</keyword>
<dbReference type="AlphaFoldDB" id="A0A543CNA3"/>
<dbReference type="SMART" id="SM00387">
    <property type="entry name" value="HATPase_c"/>
    <property type="match status" value="1"/>
</dbReference>
<keyword evidence="9" id="KW-0175">Coiled coil</keyword>
<dbReference type="GO" id="GO:0016020">
    <property type="term" value="C:membrane"/>
    <property type="evidence" value="ECO:0007669"/>
    <property type="project" value="InterPro"/>
</dbReference>
<sequence length="414" mass="44604">MTGERTTSRWRPSDLPSFVVPLVVAFIQLTASSGADAHVRYQSLHLDILAYSLLVAGPVALLFRRRHPSAVLAVIMAITVVFVLRGYVFGPVFLSPLVAIIAAVTAGRRAAACTVTGIALVVLSTLGLLTPFGPFRLGYWTLGHAVAMFTWLLLVLAGAEVVRIRHERAAEVRRARVEEERRQASEERLRIARELHDVLAHNISMINVQAGVALHLMDERPEQVRTALSAIKDASKEALSEVRSVLGVLRQVNEGAPRSPAAGLARLDDLLARAEVAGLTVRMRTIGKPRPLPAGVDLAAFRIIQEALTNVTRHAGPDVTANIRLEYREDHVLVEVQDDGHGLPGEPPGGGGNGIPGMRERVASLGGEISAGPRNGVDGFRVRARLPVRSPPTVEQVPPPGPETPHETDETNTP</sequence>
<comment type="catalytic activity">
    <reaction evidence="1">
        <text>ATP + protein L-histidine = ADP + protein N-phospho-L-histidine.</text>
        <dbReference type="EC" id="2.7.13.3"/>
    </reaction>
</comment>
<evidence type="ECO:0000313" key="13">
    <source>
        <dbReference type="EMBL" id="TQL98579.1"/>
    </source>
</evidence>
<name>A0A543CNA3_9ACTN</name>
<evidence type="ECO:0000256" key="7">
    <source>
        <dbReference type="ARBA" id="ARBA00022840"/>
    </source>
</evidence>
<dbReference type="Gene3D" id="3.30.565.10">
    <property type="entry name" value="Histidine kinase-like ATPase, C-terminal domain"/>
    <property type="match status" value="1"/>
</dbReference>
<keyword evidence="11" id="KW-0812">Transmembrane</keyword>
<evidence type="ECO:0000256" key="4">
    <source>
        <dbReference type="ARBA" id="ARBA00022679"/>
    </source>
</evidence>
<keyword evidence="14" id="KW-1185">Reference proteome</keyword>
<dbReference type="InterPro" id="IPR036890">
    <property type="entry name" value="HATPase_C_sf"/>
</dbReference>
<feature type="transmembrane region" description="Helical" evidence="11">
    <location>
        <begin position="44"/>
        <end position="63"/>
    </location>
</feature>
<feature type="transmembrane region" description="Helical" evidence="11">
    <location>
        <begin position="109"/>
        <end position="130"/>
    </location>
</feature>
<dbReference type="CDD" id="cd16917">
    <property type="entry name" value="HATPase_UhpB-NarQ-NarX-like"/>
    <property type="match status" value="1"/>
</dbReference>
<evidence type="ECO:0000256" key="2">
    <source>
        <dbReference type="ARBA" id="ARBA00012438"/>
    </source>
</evidence>
<feature type="compositionally biased region" description="Basic and acidic residues" evidence="10">
    <location>
        <begin position="404"/>
        <end position="414"/>
    </location>
</feature>
<dbReference type="Pfam" id="PF02518">
    <property type="entry name" value="HATPase_c"/>
    <property type="match status" value="1"/>
</dbReference>
<dbReference type="GO" id="GO:0000155">
    <property type="term" value="F:phosphorelay sensor kinase activity"/>
    <property type="evidence" value="ECO:0007669"/>
    <property type="project" value="InterPro"/>
</dbReference>
<evidence type="ECO:0000256" key="6">
    <source>
        <dbReference type="ARBA" id="ARBA00022777"/>
    </source>
</evidence>
<keyword evidence="11" id="KW-0472">Membrane</keyword>
<evidence type="ECO:0000256" key="5">
    <source>
        <dbReference type="ARBA" id="ARBA00022741"/>
    </source>
</evidence>
<dbReference type="SUPFAM" id="SSF55874">
    <property type="entry name" value="ATPase domain of HSP90 chaperone/DNA topoisomerase II/histidine kinase"/>
    <property type="match status" value="1"/>
</dbReference>
<evidence type="ECO:0000256" key="10">
    <source>
        <dbReference type="SAM" id="MobiDB-lite"/>
    </source>
</evidence>
<dbReference type="PANTHER" id="PTHR24421">
    <property type="entry name" value="NITRATE/NITRITE SENSOR PROTEIN NARX-RELATED"/>
    <property type="match status" value="1"/>
</dbReference>
<evidence type="ECO:0000256" key="8">
    <source>
        <dbReference type="ARBA" id="ARBA00023012"/>
    </source>
</evidence>
<evidence type="ECO:0000256" key="11">
    <source>
        <dbReference type="SAM" id="Phobius"/>
    </source>
</evidence>
<comment type="caution">
    <text evidence="13">The sequence shown here is derived from an EMBL/GenBank/DDBJ whole genome shotgun (WGS) entry which is preliminary data.</text>
</comment>
<proteinExistence type="predicted"/>
<protein>
    <recommendedName>
        <fullName evidence="2">histidine kinase</fullName>
        <ecNumber evidence="2">2.7.13.3</ecNumber>
    </recommendedName>
</protein>
<dbReference type="GO" id="GO:0005524">
    <property type="term" value="F:ATP binding"/>
    <property type="evidence" value="ECO:0007669"/>
    <property type="project" value="UniProtKB-KW"/>
</dbReference>
<dbReference type="InterPro" id="IPR003594">
    <property type="entry name" value="HATPase_dom"/>
</dbReference>
<keyword evidence="6 13" id="KW-0418">Kinase</keyword>
<keyword evidence="3" id="KW-0597">Phosphoprotein</keyword>
<keyword evidence="8" id="KW-0902">Two-component regulatory system</keyword>
<evidence type="ECO:0000256" key="1">
    <source>
        <dbReference type="ARBA" id="ARBA00000085"/>
    </source>
</evidence>
<evidence type="ECO:0000256" key="9">
    <source>
        <dbReference type="SAM" id="Coils"/>
    </source>
</evidence>
<feature type="transmembrane region" description="Helical" evidence="11">
    <location>
        <begin position="70"/>
        <end position="89"/>
    </location>
</feature>
<reference evidence="13 14" key="1">
    <citation type="submission" date="2019-06" db="EMBL/GenBank/DDBJ databases">
        <title>Sequencing the genomes of 1000 actinobacteria strains.</title>
        <authorList>
            <person name="Klenk H.-P."/>
        </authorList>
    </citation>
    <scope>NUCLEOTIDE SEQUENCE [LARGE SCALE GENOMIC DNA]</scope>
    <source>
        <strain evidence="13 14">DSM 102200</strain>
    </source>
</reference>
<dbReference type="EC" id="2.7.13.3" evidence="2"/>
<organism evidence="13 14">
    <name type="scientific">Actinoallomurus bryophytorum</name>
    <dbReference type="NCBI Taxonomy" id="1490222"/>
    <lineage>
        <taxon>Bacteria</taxon>
        <taxon>Bacillati</taxon>
        <taxon>Actinomycetota</taxon>
        <taxon>Actinomycetes</taxon>
        <taxon>Streptosporangiales</taxon>
        <taxon>Thermomonosporaceae</taxon>
        <taxon>Actinoallomurus</taxon>
    </lineage>
</organism>
<feature type="region of interest" description="Disordered" evidence="10">
    <location>
        <begin position="368"/>
        <end position="414"/>
    </location>
</feature>